<organism evidence="12 13">
    <name type="scientific">Fusarium oxysporum f. sp. narcissi</name>
    <dbReference type="NCBI Taxonomy" id="451672"/>
    <lineage>
        <taxon>Eukaryota</taxon>
        <taxon>Fungi</taxon>
        <taxon>Dikarya</taxon>
        <taxon>Ascomycota</taxon>
        <taxon>Pezizomycotina</taxon>
        <taxon>Sordariomycetes</taxon>
        <taxon>Hypocreomycetidae</taxon>
        <taxon>Hypocreales</taxon>
        <taxon>Nectriaceae</taxon>
        <taxon>Fusarium</taxon>
        <taxon>Fusarium oxysporum species complex</taxon>
    </lineage>
</organism>
<comment type="pathway">
    <text evidence="1">Protein modification; protein sumoylation.</text>
</comment>
<evidence type="ECO:0000313" key="12">
    <source>
        <dbReference type="EMBL" id="RYC81192.1"/>
    </source>
</evidence>
<evidence type="ECO:0000256" key="6">
    <source>
        <dbReference type="ARBA" id="ARBA00022786"/>
    </source>
</evidence>
<comment type="caution">
    <text evidence="12">The sequence shown here is derived from an EMBL/GenBank/DDBJ whole genome shotgun (WGS) entry which is preliminary data.</text>
</comment>
<evidence type="ECO:0000259" key="11">
    <source>
        <dbReference type="PROSITE" id="PS51466"/>
    </source>
</evidence>
<dbReference type="PROSITE" id="PS51044">
    <property type="entry name" value="ZF_SP_RING"/>
    <property type="match status" value="1"/>
</dbReference>
<dbReference type="PROSITE" id="PS51466">
    <property type="entry name" value="PINIT"/>
    <property type="match status" value="1"/>
</dbReference>
<dbReference type="Pfam" id="PF02891">
    <property type="entry name" value="zf-MIZ"/>
    <property type="match status" value="1"/>
</dbReference>
<keyword evidence="7" id="KW-0862">Zinc</keyword>
<dbReference type="GO" id="GO:0000785">
    <property type="term" value="C:chromatin"/>
    <property type="evidence" value="ECO:0007669"/>
    <property type="project" value="TreeGrafter"/>
</dbReference>
<evidence type="ECO:0000256" key="9">
    <source>
        <dbReference type="SAM" id="MobiDB-lite"/>
    </source>
</evidence>
<comment type="similarity">
    <text evidence="2">Belongs to the PIAS family.</text>
</comment>
<feature type="domain" description="PINIT" evidence="11">
    <location>
        <begin position="129"/>
        <end position="277"/>
    </location>
</feature>
<dbReference type="InterPro" id="IPR004181">
    <property type="entry name" value="Znf_MIZ"/>
</dbReference>
<dbReference type="Pfam" id="PF14324">
    <property type="entry name" value="PINIT"/>
    <property type="match status" value="1"/>
</dbReference>
<evidence type="ECO:0000256" key="1">
    <source>
        <dbReference type="ARBA" id="ARBA00004718"/>
    </source>
</evidence>
<dbReference type="InterPro" id="IPR013083">
    <property type="entry name" value="Znf_RING/FYVE/PHD"/>
</dbReference>
<evidence type="ECO:0000256" key="5">
    <source>
        <dbReference type="ARBA" id="ARBA00022771"/>
    </source>
</evidence>
<dbReference type="Gene3D" id="3.30.40.10">
    <property type="entry name" value="Zinc/RING finger domain, C3HC4 (zinc finger)"/>
    <property type="match status" value="1"/>
</dbReference>
<dbReference type="GO" id="GO:0061665">
    <property type="term" value="F:SUMO ligase activity"/>
    <property type="evidence" value="ECO:0007669"/>
    <property type="project" value="TreeGrafter"/>
</dbReference>
<dbReference type="InterPro" id="IPR038654">
    <property type="entry name" value="PINIT_sf"/>
</dbReference>
<protein>
    <recommendedName>
        <fullName evidence="14">E3 SUMO-protein ligase pli1</fullName>
    </recommendedName>
</protein>
<dbReference type="EMBL" id="MQTW01000269">
    <property type="protein sequence ID" value="RYC81192.1"/>
    <property type="molecule type" value="Genomic_DNA"/>
</dbReference>
<accession>A0A4Q2V3G0</accession>
<dbReference type="Proteomes" id="UP000290540">
    <property type="component" value="Unassembled WGS sequence"/>
</dbReference>
<keyword evidence="3" id="KW-0808">Transferase</keyword>
<dbReference type="AlphaFoldDB" id="A0A4Q2V3G0"/>
<keyword evidence="6" id="KW-0833">Ubl conjugation pathway</keyword>
<dbReference type="InterPro" id="IPR023321">
    <property type="entry name" value="PINIT"/>
</dbReference>
<feature type="compositionally biased region" description="Polar residues" evidence="9">
    <location>
        <begin position="94"/>
        <end position="107"/>
    </location>
</feature>
<evidence type="ECO:0000259" key="10">
    <source>
        <dbReference type="PROSITE" id="PS51044"/>
    </source>
</evidence>
<reference evidence="12 13" key="1">
    <citation type="submission" date="2016-12" db="EMBL/GenBank/DDBJ databases">
        <title>Draft genome sequence of Fusarium oxysporum causing rot on Narcissus.</title>
        <authorList>
            <person name="Armitage A.D."/>
            <person name="Taylor A."/>
            <person name="Clarkson J.P."/>
            <person name="Harrison R.J."/>
            <person name="Jackson A.C."/>
        </authorList>
    </citation>
    <scope>NUCLEOTIDE SEQUENCE [LARGE SCALE GENOMIC DNA]</scope>
    <source>
        <strain evidence="12 13">N139</strain>
    </source>
</reference>
<name>A0A4Q2V3G0_FUSOX</name>
<dbReference type="UniPathway" id="UPA00886"/>
<dbReference type="GO" id="GO:0008270">
    <property type="term" value="F:zinc ion binding"/>
    <property type="evidence" value="ECO:0007669"/>
    <property type="project" value="UniProtKB-KW"/>
</dbReference>
<dbReference type="GO" id="GO:0016925">
    <property type="term" value="P:protein sumoylation"/>
    <property type="evidence" value="ECO:0007669"/>
    <property type="project" value="UniProtKB-UniPathway"/>
</dbReference>
<keyword evidence="4" id="KW-0479">Metal-binding</keyword>
<evidence type="ECO:0000256" key="2">
    <source>
        <dbReference type="ARBA" id="ARBA00005383"/>
    </source>
</evidence>
<gene>
    <name evidence="12" type="ORF">BFJ63_vAg15908</name>
</gene>
<sequence>MASWFLRLPVPANPSSGNGNLRTEGRNLMLQLKDLNNHQLSTICEVHNAESTGTNVELQHRIHCLIQDAVNASDRSGLQKIHQNVKKTKRNRQRGSSFPQSNFPESSDCSPGYNLLFRACHGVFPVDQHSGADCRTSQLKRLTFKPSPFYQQEVSISDGQICDATSGLHTISYPVRFEDSSSLQNCVGNPLQRVLIVCAGGCVGIQDVEFPQGSQLEINGQAFKADFLGLKNKPGSVRPIDITDILRLRPNYTNNVKFTYGPTKRVFYFRILVCMEVPVKDLVEEIHNRLPIDSAKQGLINAKIQDPDVIATSQVLSLRCPLSQMRLGLPCRGQSCTHLQCFDATSYLQLQAQGPQWECPICRKATPFEKLAVDL</sequence>
<evidence type="ECO:0000256" key="4">
    <source>
        <dbReference type="ARBA" id="ARBA00022723"/>
    </source>
</evidence>
<feature type="compositionally biased region" description="Basic residues" evidence="9">
    <location>
        <begin position="84"/>
        <end position="93"/>
    </location>
</feature>
<evidence type="ECO:0000256" key="3">
    <source>
        <dbReference type="ARBA" id="ARBA00022679"/>
    </source>
</evidence>
<proteinExistence type="inferred from homology"/>
<evidence type="ECO:0000256" key="8">
    <source>
        <dbReference type="PROSITE-ProRule" id="PRU00452"/>
    </source>
</evidence>
<keyword evidence="5 8" id="KW-0863">Zinc-finger</keyword>
<dbReference type="PANTHER" id="PTHR10782">
    <property type="entry name" value="ZINC FINGER MIZ DOMAIN-CONTAINING PROTEIN"/>
    <property type="match status" value="1"/>
</dbReference>
<dbReference type="Gene3D" id="2.60.120.780">
    <property type="entry name" value="PINIT domain"/>
    <property type="match status" value="1"/>
</dbReference>
<feature type="region of interest" description="Disordered" evidence="9">
    <location>
        <begin position="84"/>
        <end position="107"/>
    </location>
</feature>
<evidence type="ECO:0000256" key="7">
    <source>
        <dbReference type="ARBA" id="ARBA00022833"/>
    </source>
</evidence>
<dbReference type="PANTHER" id="PTHR10782:SF4">
    <property type="entry name" value="TONALLI, ISOFORM E"/>
    <property type="match status" value="1"/>
</dbReference>
<evidence type="ECO:0008006" key="14">
    <source>
        <dbReference type="Google" id="ProtNLM"/>
    </source>
</evidence>
<feature type="domain" description="SP-RING-type" evidence="10">
    <location>
        <begin position="305"/>
        <end position="375"/>
    </location>
</feature>
<evidence type="ECO:0000313" key="13">
    <source>
        <dbReference type="Proteomes" id="UP000290540"/>
    </source>
</evidence>